<evidence type="ECO:0000256" key="4">
    <source>
        <dbReference type="ARBA" id="ARBA00023136"/>
    </source>
</evidence>
<evidence type="ECO:0000256" key="3">
    <source>
        <dbReference type="ARBA" id="ARBA00022989"/>
    </source>
</evidence>
<evidence type="ECO:0000313" key="8">
    <source>
        <dbReference type="Proteomes" id="UP001165962"/>
    </source>
</evidence>
<feature type="transmembrane region" description="Helical" evidence="5">
    <location>
        <begin position="446"/>
        <end position="473"/>
    </location>
</feature>
<dbReference type="PANTHER" id="PTHR37422:SF13">
    <property type="entry name" value="LIPOPOLYSACCHARIDE BIOSYNTHESIS PROTEIN PA4999-RELATED"/>
    <property type="match status" value="1"/>
</dbReference>
<protein>
    <submittedName>
        <fullName evidence="7">O-antigen ligase domain-containing protein</fullName>
    </submittedName>
</protein>
<keyword evidence="8" id="KW-1185">Reference proteome</keyword>
<evidence type="ECO:0000313" key="7">
    <source>
        <dbReference type="EMBL" id="NHN34270.1"/>
    </source>
</evidence>
<feature type="transmembrane region" description="Helical" evidence="5">
    <location>
        <begin position="227"/>
        <end position="245"/>
    </location>
</feature>
<dbReference type="PANTHER" id="PTHR37422">
    <property type="entry name" value="TEICHURONIC ACID BIOSYNTHESIS PROTEIN TUAE"/>
    <property type="match status" value="1"/>
</dbReference>
<evidence type="ECO:0000259" key="6">
    <source>
        <dbReference type="Pfam" id="PF04932"/>
    </source>
</evidence>
<keyword evidence="4 5" id="KW-0472">Membrane</keyword>
<feature type="transmembrane region" description="Helical" evidence="5">
    <location>
        <begin position="509"/>
        <end position="532"/>
    </location>
</feature>
<feature type="transmembrane region" description="Helical" evidence="5">
    <location>
        <begin position="274"/>
        <end position="298"/>
    </location>
</feature>
<feature type="transmembrane region" description="Helical" evidence="5">
    <location>
        <begin position="485"/>
        <end position="503"/>
    </location>
</feature>
<feature type="transmembrane region" description="Helical" evidence="5">
    <location>
        <begin position="350"/>
        <end position="371"/>
    </location>
</feature>
<feature type="transmembrane region" description="Helical" evidence="5">
    <location>
        <begin position="59"/>
        <end position="77"/>
    </location>
</feature>
<evidence type="ECO:0000256" key="5">
    <source>
        <dbReference type="SAM" id="Phobius"/>
    </source>
</evidence>
<feature type="transmembrane region" description="Helical" evidence="5">
    <location>
        <begin position="84"/>
        <end position="102"/>
    </location>
</feature>
<reference evidence="7" key="1">
    <citation type="submission" date="2020-03" db="EMBL/GenBank/DDBJ databases">
        <title>Draft sequencing of Paenibacilllus sp. S3N08.</title>
        <authorList>
            <person name="Kim D.-U."/>
        </authorList>
    </citation>
    <scope>NUCLEOTIDE SEQUENCE</scope>
    <source>
        <strain evidence="7">S3N08</strain>
    </source>
</reference>
<comment type="subcellular location">
    <subcellularLocation>
        <location evidence="1">Membrane</location>
        <topology evidence="1">Multi-pass membrane protein</topology>
    </subcellularLocation>
</comment>
<feature type="transmembrane region" description="Helical" evidence="5">
    <location>
        <begin position="251"/>
        <end position="267"/>
    </location>
</feature>
<gene>
    <name evidence="7" type="ORF">G9U52_31185</name>
</gene>
<sequence>MVYKSANNTSNHLESSPKSSILFWILTTFTTLFLFWAPFQKALFNGNTFDFERPLYSSFLWGAIILFLVSIFLFYNWRFKHASDLLSLIIWLIPLTFIISLVSAASSYYAVNIIYIQLVYVIFFLLGIYLSRSDLGVAITRGGLIASGYFIVIFGLANWFGNKEVIFSLVKMFIADGTSQSFYRDAIMTDSNGVRLTSVFQYANSYAAFLIALMLCSIYLVITSKKWIMTLIHSFMSIIIIVSFFLTLSRGGLVILPVVLLFILPFLKPQRQLLFIIHIILSFGVSLLVLSKVTTIGIEINKQFTSSLSFQGWAIIIVASLINAGIAFVIQKFLAGYIQNKLIKFQEKRFINLIIPVTALIIGTISIILLFQDTGITKLLPENIKTRVENINFQQHSVLERGTFYADAIKLYKDYPVIGAGGGAWSALYEKYQNNPYVSRQAHNFFLQYLVEVGAIGFAILLLVLGAIFYIFIRSFITNKSQTDEFRFVFYIIAISLLIHSMIDFDLSYVYLGIVLFLSLGSMISKINIGLLGSKWGIIEKYRWIYPSLLLVISLFMFFNASQLLNANSNFQNAVNQAQNNKSINEVFPLLDVALKKHSNHPEYVSYKTDILLQVYNQTKDEKYYNEAVSLIQQTRKKEHFNRSLIEKEAQTLMIKEQFPQALELVDQEIINFPWDITLYEKAISLNFDLGNKARMEKNNALKDQYWNQSIAIYNKIQEKTKILEALPKEQSQGRAFGLTKNMALTLGQIYYINANYSAAEGFLKFNLTEQFDDQANLQMARWYLASLQKQNKADQPLLDKLIAKDPKEREEINKLVNATF</sequence>
<evidence type="ECO:0000256" key="1">
    <source>
        <dbReference type="ARBA" id="ARBA00004141"/>
    </source>
</evidence>
<proteinExistence type="predicted"/>
<comment type="caution">
    <text evidence="7">The sequence shown here is derived from an EMBL/GenBank/DDBJ whole genome shotgun (WGS) entry which is preliminary data.</text>
</comment>
<feature type="transmembrane region" description="Helical" evidence="5">
    <location>
        <begin position="21"/>
        <end position="39"/>
    </location>
</feature>
<dbReference type="Pfam" id="PF04932">
    <property type="entry name" value="Wzy_C"/>
    <property type="match status" value="1"/>
</dbReference>
<keyword evidence="2 5" id="KW-0812">Transmembrane</keyword>
<dbReference type="InterPro" id="IPR051533">
    <property type="entry name" value="WaaL-like"/>
</dbReference>
<name>A0ABX0JFX6_9BACL</name>
<dbReference type="EMBL" id="JAAOIW010000017">
    <property type="protein sequence ID" value="NHN34270.1"/>
    <property type="molecule type" value="Genomic_DNA"/>
</dbReference>
<feature type="transmembrane region" description="Helical" evidence="5">
    <location>
        <begin position="142"/>
        <end position="161"/>
    </location>
</feature>
<feature type="transmembrane region" description="Helical" evidence="5">
    <location>
        <begin position="108"/>
        <end position="130"/>
    </location>
</feature>
<keyword evidence="3 5" id="KW-1133">Transmembrane helix</keyword>
<organism evidence="7 8">
    <name type="scientific">Paenibacillus agricola</name>
    <dbReference type="NCBI Taxonomy" id="2716264"/>
    <lineage>
        <taxon>Bacteria</taxon>
        <taxon>Bacillati</taxon>
        <taxon>Bacillota</taxon>
        <taxon>Bacilli</taxon>
        <taxon>Bacillales</taxon>
        <taxon>Paenibacillaceae</taxon>
        <taxon>Paenibacillus</taxon>
    </lineage>
</organism>
<dbReference type="InterPro" id="IPR007016">
    <property type="entry name" value="O-antigen_ligase-rel_domated"/>
</dbReference>
<dbReference type="Proteomes" id="UP001165962">
    <property type="component" value="Unassembled WGS sequence"/>
</dbReference>
<feature type="transmembrane region" description="Helical" evidence="5">
    <location>
        <begin position="203"/>
        <end position="222"/>
    </location>
</feature>
<feature type="transmembrane region" description="Helical" evidence="5">
    <location>
        <begin position="310"/>
        <end position="330"/>
    </location>
</feature>
<feature type="transmembrane region" description="Helical" evidence="5">
    <location>
        <begin position="544"/>
        <end position="565"/>
    </location>
</feature>
<dbReference type="GO" id="GO:0016874">
    <property type="term" value="F:ligase activity"/>
    <property type="evidence" value="ECO:0007669"/>
    <property type="project" value="UniProtKB-KW"/>
</dbReference>
<dbReference type="RefSeq" id="WP_166155045.1">
    <property type="nucleotide sequence ID" value="NZ_JAAOIW010000017.1"/>
</dbReference>
<evidence type="ECO:0000256" key="2">
    <source>
        <dbReference type="ARBA" id="ARBA00022692"/>
    </source>
</evidence>
<keyword evidence="7" id="KW-0436">Ligase</keyword>
<accession>A0ABX0JFX6</accession>
<feature type="domain" description="O-antigen ligase-related" evidence="6">
    <location>
        <begin position="236"/>
        <end position="462"/>
    </location>
</feature>